<feature type="chain" id="PRO_5043157976" description="S-protein homolog" evidence="7">
    <location>
        <begin position="16"/>
        <end position="140"/>
    </location>
</feature>
<comment type="subcellular location">
    <subcellularLocation>
        <location evidence="1 6">Secreted</location>
    </subcellularLocation>
</comment>
<keyword evidence="10" id="KW-1185">Reference proteome</keyword>
<evidence type="ECO:0000313" key="9">
    <source>
        <dbReference type="EnsemblPlants" id="PAC:32915451.CDS.1"/>
    </source>
</evidence>
<dbReference type="EnsemblPlants" id="Pp3c21_830V3.1">
    <property type="protein sequence ID" value="PAC:32915451.CDS.1"/>
    <property type="gene ID" value="Pp3c21_830"/>
</dbReference>
<dbReference type="Proteomes" id="UP000006727">
    <property type="component" value="Chromosome 21"/>
</dbReference>
<evidence type="ECO:0000256" key="1">
    <source>
        <dbReference type="ARBA" id="ARBA00004613"/>
    </source>
</evidence>
<dbReference type="EMBL" id="ABEU02000021">
    <property type="protein sequence ID" value="PNR31449.1"/>
    <property type="molecule type" value="Genomic_DNA"/>
</dbReference>
<comment type="similarity">
    <text evidence="2 6">Belongs to the plant self-incompatibility (S1) protein family.</text>
</comment>
<keyword evidence="4 6" id="KW-0964">Secreted</keyword>
<keyword evidence="3 6" id="KW-0713">Self-incompatibility</keyword>
<organism evidence="8">
    <name type="scientific">Physcomitrium patens</name>
    <name type="common">Spreading-leaved earth moss</name>
    <name type="synonym">Physcomitrella patens</name>
    <dbReference type="NCBI Taxonomy" id="3218"/>
    <lineage>
        <taxon>Eukaryota</taxon>
        <taxon>Viridiplantae</taxon>
        <taxon>Streptophyta</taxon>
        <taxon>Embryophyta</taxon>
        <taxon>Bryophyta</taxon>
        <taxon>Bryophytina</taxon>
        <taxon>Bryopsida</taxon>
        <taxon>Funariidae</taxon>
        <taxon>Funariales</taxon>
        <taxon>Funariaceae</taxon>
        <taxon>Physcomitrium</taxon>
    </lineage>
</organism>
<dbReference type="GO" id="GO:0060320">
    <property type="term" value="P:rejection of self pollen"/>
    <property type="evidence" value="ECO:0007669"/>
    <property type="project" value="UniProtKB-KW"/>
</dbReference>
<name>A0A2K1IQ88_PHYPA</name>
<evidence type="ECO:0000256" key="2">
    <source>
        <dbReference type="ARBA" id="ARBA00005581"/>
    </source>
</evidence>
<dbReference type="Gramene" id="Pp3c21_830V3.1">
    <property type="protein sequence ID" value="PAC:32915451.CDS.1"/>
    <property type="gene ID" value="Pp3c21_830"/>
</dbReference>
<gene>
    <name evidence="9" type="primary">LOC112274560</name>
    <name evidence="8" type="ORF">PHYPA_025570</name>
</gene>
<sequence length="140" mass="15729">MNWGVGMVPFRGIRAAVVVAVAVVLMASSDPRSLCVADEVIIVNDMNIVLELQCRSGDEVDLGYRTIEPGLSWTFSFSPNWWSTTVYACDFHAVGFPLKHTNVYEGINVHDNFCLCGNCLWRVSRVGFDCERGQYTTKWK</sequence>
<keyword evidence="5 7" id="KW-0732">Signal</keyword>
<evidence type="ECO:0000256" key="3">
    <source>
        <dbReference type="ARBA" id="ARBA00022471"/>
    </source>
</evidence>
<reference evidence="8 10" key="2">
    <citation type="journal article" date="2018" name="Plant J.">
        <title>The Physcomitrella patens chromosome-scale assembly reveals moss genome structure and evolution.</title>
        <authorList>
            <person name="Lang D."/>
            <person name="Ullrich K.K."/>
            <person name="Murat F."/>
            <person name="Fuchs J."/>
            <person name="Jenkins J."/>
            <person name="Haas F.B."/>
            <person name="Piednoel M."/>
            <person name="Gundlach H."/>
            <person name="Van Bel M."/>
            <person name="Meyberg R."/>
            <person name="Vives C."/>
            <person name="Morata J."/>
            <person name="Symeonidi A."/>
            <person name="Hiss M."/>
            <person name="Muchero W."/>
            <person name="Kamisugi Y."/>
            <person name="Saleh O."/>
            <person name="Blanc G."/>
            <person name="Decker E.L."/>
            <person name="van Gessel N."/>
            <person name="Grimwood J."/>
            <person name="Hayes R.D."/>
            <person name="Graham S.W."/>
            <person name="Gunter L.E."/>
            <person name="McDaniel S.F."/>
            <person name="Hoernstein S.N.W."/>
            <person name="Larsson A."/>
            <person name="Li F.W."/>
            <person name="Perroud P.F."/>
            <person name="Phillips J."/>
            <person name="Ranjan P."/>
            <person name="Rokshar D.S."/>
            <person name="Rothfels C.J."/>
            <person name="Schneider L."/>
            <person name="Shu S."/>
            <person name="Stevenson D.W."/>
            <person name="Thummler F."/>
            <person name="Tillich M."/>
            <person name="Villarreal Aguilar J.C."/>
            <person name="Widiez T."/>
            <person name="Wong G.K."/>
            <person name="Wymore A."/>
            <person name="Zhang Y."/>
            <person name="Zimmer A.D."/>
            <person name="Quatrano R.S."/>
            <person name="Mayer K.F.X."/>
            <person name="Goodstein D."/>
            <person name="Casacuberta J.M."/>
            <person name="Vandepoele K."/>
            <person name="Reski R."/>
            <person name="Cuming A.C."/>
            <person name="Tuskan G.A."/>
            <person name="Maumus F."/>
            <person name="Salse J."/>
            <person name="Schmutz J."/>
            <person name="Rensing S.A."/>
        </authorList>
    </citation>
    <scope>NUCLEOTIDE SEQUENCE [LARGE SCALE GENOMIC DNA]</scope>
    <source>
        <strain evidence="9 10">cv. Gransden 2004</strain>
    </source>
</reference>
<dbReference type="Pfam" id="PF05938">
    <property type="entry name" value="Self-incomp_S1"/>
    <property type="match status" value="1"/>
</dbReference>
<dbReference type="PaxDb" id="3218-PP1S191_137V6.1"/>
<evidence type="ECO:0000313" key="8">
    <source>
        <dbReference type="EMBL" id="PNR31449.1"/>
    </source>
</evidence>
<evidence type="ECO:0000313" key="10">
    <source>
        <dbReference type="Proteomes" id="UP000006727"/>
    </source>
</evidence>
<evidence type="ECO:0000256" key="5">
    <source>
        <dbReference type="ARBA" id="ARBA00022729"/>
    </source>
</evidence>
<protein>
    <recommendedName>
        <fullName evidence="6">S-protein homolog</fullName>
    </recommendedName>
</protein>
<dbReference type="PANTHER" id="PTHR31232:SF18">
    <property type="entry name" value="S-PROTEIN HOMOLOG"/>
    <property type="match status" value="1"/>
</dbReference>
<feature type="signal peptide" evidence="7">
    <location>
        <begin position="1"/>
        <end position="15"/>
    </location>
</feature>
<evidence type="ECO:0000256" key="6">
    <source>
        <dbReference type="RuleBase" id="RU367044"/>
    </source>
</evidence>
<dbReference type="InterPro" id="IPR010264">
    <property type="entry name" value="Self-incomp_S1"/>
</dbReference>
<reference evidence="9" key="3">
    <citation type="submission" date="2020-12" db="UniProtKB">
        <authorList>
            <consortium name="EnsemblPlants"/>
        </authorList>
    </citation>
    <scope>IDENTIFICATION</scope>
</reference>
<reference evidence="8 10" key="1">
    <citation type="journal article" date="2008" name="Science">
        <title>The Physcomitrella genome reveals evolutionary insights into the conquest of land by plants.</title>
        <authorList>
            <person name="Rensing S."/>
            <person name="Lang D."/>
            <person name="Zimmer A."/>
            <person name="Terry A."/>
            <person name="Salamov A."/>
            <person name="Shapiro H."/>
            <person name="Nishiyama T."/>
            <person name="Perroud P.-F."/>
            <person name="Lindquist E."/>
            <person name="Kamisugi Y."/>
            <person name="Tanahashi T."/>
            <person name="Sakakibara K."/>
            <person name="Fujita T."/>
            <person name="Oishi K."/>
            <person name="Shin-I T."/>
            <person name="Kuroki Y."/>
            <person name="Toyoda A."/>
            <person name="Suzuki Y."/>
            <person name="Hashimoto A."/>
            <person name="Yamaguchi K."/>
            <person name="Sugano A."/>
            <person name="Kohara Y."/>
            <person name="Fujiyama A."/>
            <person name="Anterola A."/>
            <person name="Aoki S."/>
            <person name="Ashton N."/>
            <person name="Barbazuk W.B."/>
            <person name="Barker E."/>
            <person name="Bennetzen J."/>
            <person name="Bezanilla M."/>
            <person name="Blankenship R."/>
            <person name="Cho S.H."/>
            <person name="Dutcher S."/>
            <person name="Estelle M."/>
            <person name="Fawcett J.A."/>
            <person name="Gundlach H."/>
            <person name="Hanada K."/>
            <person name="Heyl A."/>
            <person name="Hicks K.A."/>
            <person name="Hugh J."/>
            <person name="Lohr M."/>
            <person name="Mayer K."/>
            <person name="Melkozernov A."/>
            <person name="Murata T."/>
            <person name="Nelson D."/>
            <person name="Pils B."/>
            <person name="Prigge M."/>
            <person name="Reiss B."/>
            <person name="Renner T."/>
            <person name="Rombauts S."/>
            <person name="Rushton P."/>
            <person name="Sanderfoot A."/>
            <person name="Schween G."/>
            <person name="Shiu S.-H."/>
            <person name="Stueber K."/>
            <person name="Theodoulou F.L."/>
            <person name="Tu H."/>
            <person name="Van de Peer Y."/>
            <person name="Verrier P.J."/>
            <person name="Waters E."/>
            <person name="Wood A."/>
            <person name="Yang L."/>
            <person name="Cove D."/>
            <person name="Cuming A."/>
            <person name="Hasebe M."/>
            <person name="Lucas S."/>
            <person name="Mishler D.B."/>
            <person name="Reski R."/>
            <person name="Grigoriev I."/>
            <person name="Quatrano R.S."/>
            <person name="Boore J.L."/>
        </authorList>
    </citation>
    <scope>NUCLEOTIDE SEQUENCE [LARGE SCALE GENOMIC DNA]</scope>
    <source>
        <strain evidence="9 10">cv. Gransden 2004</strain>
    </source>
</reference>
<evidence type="ECO:0000256" key="7">
    <source>
        <dbReference type="SAM" id="SignalP"/>
    </source>
</evidence>
<proteinExistence type="inferred from homology"/>
<dbReference type="GO" id="GO:0005576">
    <property type="term" value="C:extracellular region"/>
    <property type="evidence" value="ECO:0007669"/>
    <property type="project" value="UniProtKB-SubCell"/>
</dbReference>
<accession>A0A2K1IQ88</accession>
<dbReference type="AlphaFoldDB" id="A0A2K1IQ88"/>
<evidence type="ECO:0000256" key="4">
    <source>
        <dbReference type="ARBA" id="ARBA00022525"/>
    </source>
</evidence>
<dbReference type="PANTHER" id="PTHR31232">
    <property type="match status" value="1"/>
</dbReference>